<dbReference type="EMBL" id="KN734173">
    <property type="protein sequence ID" value="KIH57610.1"/>
    <property type="molecule type" value="Genomic_DNA"/>
</dbReference>
<evidence type="ECO:0000313" key="1">
    <source>
        <dbReference type="EMBL" id="KIH57610.1"/>
    </source>
</evidence>
<name>A0A0C2G9F9_9BILA</name>
<sequence length="60" mass="6651">MHCGQWIALEGANVSQLGESTEGDEAGEWDRLRSTLEVRMLQTPVRQTRTTSDTPTTSDT</sequence>
<dbReference type="AlphaFoldDB" id="A0A0C2G9F9"/>
<dbReference type="Proteomes" id="UP000054047">
    <property type="component" value="Unassembled WGS sequence"/>
</dbReference>
<keyword evidence="2" id="KW-1185">Reference proteome</keyword>
<evidence type="ECO:0000313" key="2">
    <source>
        <dbReference type="Proteomes" id="UP000054047"/>
    </source>
</evidence>
<gene>
    <name evidence="1" type="ORF">ANCDUO_12196</name>
</gene>
<organism evidence="1 2">
    <name type="scientific">Ancylostoma duodenale</name>
    <dbReference type="NCBI Taxonomy" id="51022"/>
    <lineage>
        <taxon>Eukaryota</taxon>
        <taxon>Metazoa</taxon>
        <taxon>Ecdysozoa</taxon>
        <taxon>Nematoda</taxon>
        <taxon>Chromadorea</taxon>
        <taxon>Rhabditida</taxon>
        <taxon>Rhabditina</taxon>
        <taxon>Rhabditomorpha</taxon>
        <taxon>Strongyloidea</taxon>
        <taxon>Ancylostomatidae</taxon>
        <taxon>Ancylostomatinae</taxon>
        <taxon>Ancylostoma</taxon>
    </lineage>
</organism>
<accession>A0A0C2G9F9</accession>
<proteinExistence type="predicted"/>
<protein>
    <submittedName>
        <fullName evidence="1">Uncharacterized protein</fullName>
    </submittedName>
</protein>
<reference evidence="1 2" key="1">
    <citation type="submission" date="2013-12" db="EMBL/GenBank/DDBJ databases">
        <title>Draft genome of the parsitic nematode Ancylostoma duodenale.</title>
        <authorList>
            <person name="Mitreva M."/>
        </authorList>
    </citation>
    <scope>NUCLEOTIDE SEQUENCE [LARGE SCALE GENOMIC DNA]</scope>
    <source>
        <strain evidence="1 2">Zhejiang</strain>
    </source>
</reference>